<accession>A0ABV4ICX4</accession>
<evidence type="ECO:0000256" key="2">
    <source>
        <dbReference type="ARBA" id="ARBA00004818"/>
    </source>
</evidence>
<dbReference type="SUPFAM" id="SSF56784">
    <property type="entry name" value="HAD-like"/>
    <property type="match status" value="1"/>
</dbReference>
<reference evidence="5 6" key="1">
    <citation type="submission" date="2024-08" db="EMBL/GenBank/DDBJ databases">
        <authorList>
            <person name="Feng Z."/>
            <person name="Ronholm J."/>
        </authorList>
    </citation>
    <scope>NUCLEOTIDE SEQUENCE [LARGE SCALE GENOMIC DNA]</scope>
    <source>
        <strain evidence="5 6">4-AB0-8</strain>
    </source>
</reference>
<dbReference type="InterPro" id="IPR050155">
    <property type="entry name" value="HAD-like_hydrolase_sf"/>
</dbReference>
<dbReference type="RefSeq" id="WP_370892012.1">
    <property type="nucleotide sequence ID" value="NZ_JBGJLR010000009.1"/>
</dbReference>
<dbReference type="Gene3D" id="3.40.50.2020">
    <property type="match status" value="1"/>
</dbReference>
<dbReference type="EMBL" id="JBGJLR010000009">
    <property type="protein sequence ID" value="MEZ2739704.1"/>
    <property type="molecule type" value="Genomic_DNA"/>
</dbReference>
<dbReference type="SUPFAM" id="SSF53271">
    <property type="entry name" value="PRTase-like"/>
    <property type="match status" value="1"/>
</dbReference>
<dbReference type="InterPro" id="IPR029057">
    <property type="entry name" value="PRTase-like"/>
</dbReference>
<keyword evidence="6" id="KW-1185">Reference proteome</keyword>
<dbReference type="InterPro" id="IPR006439">
    <property type="entry name" value="HAD-SF_hydro_IA"/>
</dbReference>
<protein>
    <recommendedName>
        <fullName evidence="4">phosphoglycolate phosphatase</fullName>
        <ecNumber evidence="4">3.1.3.18</ecNumber>
    </recommendedName>
</protein>
<dbReference type="CDD" id="cd06223">
    <property type="entry name" value="PRTases_typeI"/>
    <property type="match status" value="1"/>
</dbReference>
<evidence type="ECO:0000313" key="6">
    <source>
        <dbReference type="Proteomes" id="UP001567350"/>
    </source>
</evidence>
<evidence type="ECO:0000256" key="4">
    <source>
        <dbReference type="ARBA" id="ARBA00013078"/>
    </source>
</evidence>
<dbReference type="InterPro" id="IPR023214">
    <property type="entry name" value="HAD_sf"/>
</dbReference>
<dbReference type="EC" id="3.1.3.18" evidence="4"/>
<dbReference type="GO" id="GO:0016787">
    <property type="term" value="F:hydrolase activity"/>
    <property type="evidence" value="ECO:0007669"/>
    <property type="project" value="UniProtKB-KW"/>
</dbReference>
<gene>
    <name evidence="5" type="ORF">ACBP88_09630</name>
</gene>
<evidence type="ECO:0000256" key="1">
    <source>
        <dbReference type="ARBA" id="ARBA00000830"/>
    </source>
</evidence>
<comment type="catalytic activity">
    <reaction evidence="1">
        <text>2-phosphoglycolate + H2O = glycolate + phosphate</text>
        <dbReference type="Rhea" id="RHEA:14369"/>
        <dbReference type="ChEBI" id="CHEBI:15377"/>
        <dbReference type="ChEBI" id="CHEBI:29805"/>
        <dbReference type="ChEBI" id="CHEBI:43474"/>
        <dbReference type="ChEBI" id="CHEBI:58033"/>
        <dbReference type="EC" id="3.1.3.18"/>
    </reaction>
</comment>
<dbReference type="PANTHER" id="PTHR43434">
    <property type="entry name" value="PHOSPHOGLYCOLATE PHOSPHATASE"/>
    <property type="match status" value="1"/>
</dbReference>
<dbReference type="NCBIfam" id="TIGR01549">
    <property type="entry name" value="HAD-SF-IA-v1"/>
    <property type="match status" value="1"/>
</dbReference>
<dbReference type="Pfam" id="PF13419">
    <property type="entry name" value="HAD_2"/>
    <property type="match status" value="1"/>
</dbReference>
<organism evidence="5 6">
    <name type="scientific">Comamonas jiangduensis</name>
    <dbReference type="NCBI Taxonomy" id="1194168"/>
    <lineage>
        <taxon>Bacteria</taxon>
        <taxon>Pseudomonadati</taxon>
        <taxon>Pseudomonadota</taxon>
        <taxon>Betaproteobacteria</taxon>
        <taxon>Burkholderiales</taxon>
        <taxon>Comamonadaceae</taxon>
        <taxon>Comamonas</taxon>
    </lineage>
</organism>
<dbReference type="InterPro" id="IPR041492">
    <property type="entry name" value="HAD_2"/>
</dbReference>
<dbReference type="CDD" id="cd07505">
    <property type="entry name" value="HAD_BPGM-like"/>
    <property type="match status" value="1"/>
</dbReference>
<sequence>MVDLCLFDLDNTLVKTDDLKNIREACKNNANPIRLLALKQLVRRNPFRRIYASGFLRDIQENFPGIKLGVFTRAPRSYTDTVLTCAYPGFDWDVVVANEDIPRTKPHGDGVHLAMEKLGIQRTERVLLIGDSDVDVKAAYNAGCLVAVDKQSWPQKPLSEHWRALELMPDAVIARQHEVLELLGDHRPFLPNLERLLEGGSDRKGYRYLKAGYFVPREVEENCERYTINLAGRSFSKHAAVELRREDSVLSASIEDNKQSTEFPLEWIEAVRNYIDRALTSFCDTVVTVIPHRPGREPRLEMLLKQLAISLETDPLGPQVSCVPDLLAYAAGVRSNHNEHLTRVQRFENVRDHLFVKHPDLIDQNKAILVIDDVVTTGASLIYAHKRLTDSGASHVYLLGLGKNIGDIYAYP</sequence>
<dbReference type="PANTHER" id="PTHR43434:SF1">
    <property type="entry name" value="PHOSPHOGLYCOLATE PHOSPHATASE"/>
    <property type="match status" value="1"/>
</dbReference>
<proteinExistence type="inferred from homology"/>
<comment type="pathway">
    <text evidence="2">Organic acid metabolism; glycolate biosynthesis; glycolate from 2-phosphoglycolate: step 1/1.</text>
</comment>
<dbReference type="InterPro" id="IPR036412">
    <property type="entry name" value="HAD-like_sf"/>
</dbReference>
<evidence type="ECO:0000256" key="3">
    <source>
        <dbReference type="ARBA" id="ARBA00006171"/>
    </source>
</evidence>
<name>A0ABV4ICX4_9BURK</name>
<dbReference type="Proteomes" id="UP001567350">
    <property type="component" value="Unassembled WGS sequence"/>
</dbReference>
<dbReference type="Gene3D" id="3.40.50.1000">
    <property type="entry name" value="HAD superfamily/HAD-like"/>
    <property type="match status" value="1"/>
</dbReference>
<keyword evidence="5" id="KW-0378">Hydrolase</keyword>
<comment type="caution">
    <text evidence="5">The sequence shown here is derived from an EMBL/GenBank/DDBJ whole genome shotgun (WGS) entry which is preliminary data.</text>
</comment>
<evidence type="ECO:0000313" key="5">
    <source>
        <dbReference type="EMBL" id="MEZ2739704.1"/>
    </source>
</evidence>
<comment type="similarity">
    <text evidence="3">Belongs to the HAD-like hydrolase superfamily. CbbY/CbbZ/Gph/YieH family.</text>
</comment>
<dbReference type="InterPro" id="IPR000836">
    <property type="entry name" value="PRTase_dom"/>
</dbReference>